<dbReference type="RefSeq" id="XP_035309587.1">
    <property type="nucleotide sequence ID" value="XM_035453696.1"/>
</dbReference>
<dbReference type="PANTHER" id="PTHR45960">
    <property type="entry name" value="GRB2-ASSOCIATED-BINDING PROTEIN"/>
    <property type="match status" value="1"/>
</dbReference>
<evidence type="ECO:0000313" key="5">
    <source>
        <dbReference type="RefSeq" id="XP_035309587.1"/>
    </source>
</evidence>
<evidence type="ECO:0000256" key="2">
    <source>
        <dbReference type="SAM" id="MobiDB-lite"/>
    </source>
</evidence>
<evidence type="ECO:0000259" key="3">
    <source>
        <dbReference type="PROSITE" id="PS50003"/>
    </source>
</evidence>
<dbReference type="AlphaFoldDB" id="A0A9J7K500"/>
<dbReference type="Proteomes" id="UP001108280">
    <property type="component" value="Unplaced"/>
</dbReference>
<feature type="compositionally biased region" description="Basic and acidic residues" evidence="2">
    <location>
        <begin position="467"/>
        <end position="481"/>
    </location>
</feature>
<dbReference type="SUPFAM" id="SSF50729">
    <property type="entry name" value="PH domain-like"/>
    <property type="match status" value="1"/>
</dbReference>
<feature type="compositionally biased region" description="Polar residues" evidence="2">
    <location>
        <begin position="162"/>
        <end position="177"/>
    </location>
</feature>
<feature type="domain" description="PH" evidence="3">
    <location>
        <begin position="1"/>
        <end position="79"/>
    </location>
</feature>
<dbReference type="KEGG" id="cge:113838939"/>
<feature type="compositionally biased region" description="Low complexity" evidence="2">
    <location>
        <begin position="101"/>
        <end position="129"/>
    </location>
</feature>
<dbReference type="GO" id="GO:0005737">
    <property type="term" value="C:cytoplasm"/>
    <property type="evidence" value="ECO:0007669"/>
    <property type="project" value="TreeGrafter"/>
</dbReference>
<name>A0A9J7K500_CRIGR</name>
<protein>
    <submittedName>
        <fullName evidence="5">GRB2-associated-binding protein 2-like</fullName>
    </submittedName>
</protein>
<dbReference type="PANTHER" id="PTHR45960:SF1">
    <property type="entry name" value="GRB2-ASSOCIATED-BINDING PROTEIN 2"/>
    <property type="match status" value="1"/>
</dbReference>
<dbReference type="PROSITE" id="PS50003">
    <property type="entry name" value="PH_DOMAIN"/>
    <property type="match status" value="1"/>
</dbReference>
<feature type="compositionally biased region" description="Polar residues" evidence="2">
    <location>
        <begin position="130"/>
        <end position="145"/>
    </location>
</feature>
<dbReference type="OrthoDB" id="67516at2759"/>
<feature type="compositionally biased region" description="Polar residues" evidence="2">
    <location>
        <begin position="419"/>
        <end position="442"/>
    </location>
</feature>
<dbReference type="InterPro" id="IPR046355">
    <property type="entry name" value="Gab1-4-like"/>
</dbReference>
<evidence type="ECO:0000313" key="4">
    <source>
        <dbReference type="Proteomes" id="UP001108280"/>
    </source>
</evidence>
<comment type="similarity">
    <text evidence="1">Belongs to the GAB family.</text>
</comment>
<feature type="region of interest" description="Disordered" evidence="2">
    <location>
        <begin position="244"/>
        <end position="297"/>
    </location>
</feature>
<dbReference type="Pfam" id="PF00169">
    <property type="entry name" value="PH"/>
    <property type="match status" value="1"/>
</dbReference>
<feature type="compositionally biased region" description="Polar residues" evidence="2">
    <location>
        <begin position="482"/>
        <end position="497"/>
    </location>
</feature>
<dbReference type="InterPro" id="IPR001849">
    <property type="entry name" value="PH_domain"/>
</dbReference>
<evidence type="ECO:0000256" key="1">
    <source>
        <dbReference type="ARBA" id="ARBA00029462"/>
    </source>
</evidence>
<keyword evidence="4" id="KW-1185">Reference proteome</keyword>
<accession>A0A9J7K500</accession>
<feature type="region of interest" description="Disordered" evidence="2">
    <location>
        <begin position="101"/>
        <end position="182"/>
    </location>
</feature>
<proteinExistence type="inferred from homology"/>
<organism evidence="4 5">
    <name type="scientific">Cricetulus griseus</name>
    <name type="common">Chinese hamster</name>
    <name type="synonym">Cricetulus barabensis griseus</name>
    <dbReference type="NCBI Taxonomy" id="10029"/>
    <lineage>
        <taxon>Eukaryota</taxon>
        <taxon>Metazoa</taxon>
        <taxon>Chordata</taxon>
        <taxon>Craniata</taxon>
        <taxon>Vertebrata</taxon>
        <taxon>Euteleostomi</taxon>
        <taxon>Mammalia</taxon>
        <taxon>Eutheria</taxon>
        <taxon>Euarchontoglires</taxon>
        <taxon>Glires</taxon>
        <taxon>Rodentia</taxon>
        <taxon>Myomorpha</taxon>
        <taxon>Muroidea</taxon>
        <taxon>Cricetidae</taxon>
        <taxon>Cricetinae</taxon>
        <taxon>Cricetulus</taxon>
    </lineage>
</organism>
<feature type="region of interest" description="Disordered" evidence="2">
    <location>
        <begin position="410"/>
        <end position="497"/>
    </location>
</feature>
<dbReference type="InterPro" id="IPR011993">
    <property type="entry name" value="PH-like_dom_sf"/>
</dbReference>
<gene>
    <name evidence="5" type="primary">LOC113838939</name>
</gene>
<feature type="compositionally biased region" description="Basic and acidic residues" evidence="2">
    <location>
        <begin position="280"/>
        <end position="297"/>
    </location>
</feature>
<feature type="compositionally biased region" description="Low complexity" evidence="2">
    <location>
        <begin position="452"/>
        <end position="464"/>
    </location>
</feature>
<dbReference type="Gene3D" id="2.30.29.30">
    <property type="entry name" value="Pleckstrin-homology domain (PH domain)/Phosphotyrosine-binding domain (PTB)"/>
    <property type="match status" value="1"/>
</dbReference>
<sequence>MSGAPGVLEYYKNEHSKKPLQIINLNFCTQLGIRMTFSKKELEKSFMFDIKTNERTIYLVAETEADRNRWVQSICQICGFSQTKESTDTLRNLPSVSHRLSSSRAEFSSSSQHLLPARRSSACSQSSQPRLTSHIQPASSTSAPQEHQHLHQRISRRRENARNTSFSQSTRQESDTAAQKLAQGNRHCINRVSSQVHDFSSLPKPSQYSGFVPPRSLASHSHTKGSFTVSAADSKDVYTFKAPRNTPCSEFGDLPVDSAIAPQPLPPKTPRGSSPQQRPPDSDYKYPTRDGETACCRDKSPKKTIVGLPHNASSDDSYVSINPGSDIPMSTMPLHIASRGSEIQPPPVYRHLKPGRKAKPETLDMRDNTVINELPFKSPVTKPWSTVNNTFNPSSSQYCRSISITDSGDCEENYVPMQNPMSSSPLPSGTNNPAPKKSSGNVNYIDPDFQLPSSSPQHKPSTSSVTSDEKGEYVQTDEEKNQALQKSIQESTKMQQS</sequence>
<dbReference type="GeneID" id="113838939"/>
<dbReference type="GO" id="GO:0005068">
    <property type="term" value="F:transmembrane receptor protein tyrosine kinase adaptor activity"/>
    <property type="evidence" value="ECO:0007669"/>
    <property type="project" value="TreeGrafter"/>
</dbReference>
<reference evidence="5" key="1">
    <citation type="submission" date="2025-08" db="UniProtKB">
        <authorList>
            <consortium name="RefSeq"/>
        </authorList>
    </citation>
    <scope>IDENTIFICATION</scope>
    <source>
        <strain evidence="5">17A/GY</strain>
        <tissue evidence="5">Liver</tissue>
    </source>
</reference>